<keyword evidence="5" id="KW-1185">Reference proteome</keyword>
<dbReference type="Gene3D" id="3.40.50.2300">
    <property type="match status" value="1"/>
</dbReference>
<accession>A0A916JKI0</accession>
<dbReference type="EMBL" id="CAJRAF010000004">
    <property type="protein sequence ID" value="CAG5018295.1"/>
    <property type="molecule type" value="Genomic_DNA"/>
</dbReference>
<dbReference type="PROSITE" id="PS50110">
    <property type="entry name" value="RESPONSE_REGULATORY"/>
    <property type="match status" value="1"/>
</dbReference>
<evidence type="ECO:0000256" key="2">
    <source>
        <dbReference type="PROSITE-ProRule" id="PRU00169"/>
    </source>
</evidence>
<reference evidence="4" key="1">
    <citation type="submission" date="2021-04" db="EMBL/GenBank/DDBJ databases">
        <authorList>
            <person name="Rodrigo-Torres L."/>
            <person name="Arahal R. D."/>
            <person name="Lucena T."/>
        </authorList>
    </citation>
    <scope>NUCLEOTIDE SEQUENCE</scope>
    <source>
        <strain evidence="4">CECT 9275</strain>
    </source>
</reference>
<dbReference type="PANTHER" id="PTHR44591">
    <property type="entry name" value="STRESS RESPONSE REGULATOR PROTEIN 1"/>
    <property type="match status" value="1"/>
</dbReference>
<feature type="domain" description="Response regulatory" evidence="3">
    <location>
        <begin position="6"/>
        <end position="127"/>
    </location>
</feature>
<dbReference type="AlphaFoldDB" id="A0A916JKI0"/>
<feature type="modified residue" description="4-aspartylphosphate" evidence="2">
    <location>
        <position position="60"/>
    </location>
</feature>
<protein>
    <recommendedName>
        <fullName evidence="3">Response regulatory domain-containing protein</fullName>
    </recommendedName>
</protein>
<dbReference type="SMART" id="SM00448">
    <property type="entry name" value="REC"/>
    <property type="match status" value="1"/>
</dbReference>
<organism evidence="4 5">
    <name type="scientific">Dyadobacter helix</name>
    <dbReference type="NCBI Taxonomy" id="2822344"/>
    <lineage>
        <taxon>Bacteria</taxon>
        <taxon>Pseudomonadati</taxon>
        <taxon>Bacteroidota</taxon>
        <taxon>Cytophagia</taxon>
        <taxon>Cytophagales</taxon>
        <taxon>Spirosomataceae</taxon>
        <taxon>Dyadobacter</taxon>
    </lineage>
</organism>
<comment type="caution">
    <text evidence="4">The sequence shown here is derived from an EMBL/GenBank/DDBJ whole genome shotgun (WGS) entry which is preliminary data.</text>
</comment>
<dbReference type="SUPFAM" id="SSF52172">
    <property type="entry name" value="CheY-like"/>
    <property type="match status" value="1"/>
</dbReference>
<sequence length="143" mass="16444">MKEVLHCLLIDDDADDQEIFLFALQQAFPDMACSIAFDCLEATKKLNSREIPVPDYIFLDWMLPLMEAEDCIRQLQLIPELERTCTFILSGSEPFISAENLRLLKIKKIIRKQYDINELARKIAEAILEVSYPDTDGEDQGNC</sequence>
<name>A0A916JKI0_9BACT</name>
<dbReference type="InterPro" id="IPR001789">
    <property type="entry name" value="Sig_transdc_resp-reg_receiver"/>
</dbReference>
<gene>
    <name evidence="4" type="ORF">DYBT9275_05973</name>
</gene>
<proteinExistence type="predicted"/>
<dbReference type="RefSeq" id="WP_215242281.1">
    <property type="nucleotide sequence ID" value="NZ_CAJRAF010000004.1"/>
</dbReference>
<dbReference type="GO" id="GO:0000160">
    <property type="term" value="P:phosphorelay signal transduction system"/>
    <property type="evidence" value="ECO:0007669"/>
    <property type="project" value="InterPro"/>
</dbReference>
<keyword evidence="1 2" id="KW-0597">Phosphoprotein</keyword>
<evidence type="ECO:0000313" key="5">
    <source>
        <dbReference type="Proteomes" id="UP000680038"/>
    </source>
</evidence>
<dbReference type="InterPro" id="IPR050595">
    <property type="entry name" value="Bact_response_regulator"/>
</dbReference>
<dbReference type="InterPro" id="IPR011006">
    <property type="entry name" value="CheY-like_superfamily"/>
</dbReference>
<evidence type="ECO:0000256" key="1">
    <source>
        <dbReference type="ARBA" id="ARBA00022553"/>
    </source>
</evidence>
<evidence type="ECO:0000313" key="4">
    <source>
        <dbReference type="EMBL" id="CAG5018295.1"/>
    </source>
</evidence>
<dbReference type="Proteomes" id="UP000680038">
    <property type="component" value="Unassembled WGS sequence"/>
</dbReference>
<evidence type="ECO:0000259" key="3">
    <source>
        <dbReference type="PROSITE" id="PS50110"/>
    </source>
</evidence>
<dbReference type="PANTHER" id="PTHR44591:SF3">
    <property type="entry name" value="RESPONSE REGULATORY DOMAIN-CONTAINING PROTEIN"/>
    <property type="match status" value="1"/>
</dbReference>